<dbReference type="Proteomes" id="UP001174050">
    <property type="component" value="Unassembled WGS sequence"/>
</dbReference>
<comment type="caution">
    <text evidence="2">The sequence shown here is derived from an EMBL/GenBank/DDBJ whole genome shotgun (WGS) entry which is preliminary data.</text>
</comment>
<evidence type="ECO:0008006" key="4">
    <source>
        <dbReference type="Google" id="ProtNLM"/>
    </source>
</evidence>
<evidence type="ECO:0000313" key="3">
    <source>
        <dbReference type="Proteomes" id="UP001174050"/>
    </source>
</evidence>
<feature type="chain" id="PRO_5046272829" description="DUF3558 domain-containing protein" evidence="1">
    <location>
        <begin position="22"/>
        <end position="187"/>
    </location>
</feature>
<dbReference type="RefSeq" id="WP_290114785.1">
    <property type="nucleotide sequence ID" value="NZ_JAUEPL010000051.1"/>
</dbReference>
<keyword evidence="1" id="KW-0732">Signal</keyword>
<evidence type="ECO:0000313" key="2">
    <source>
        <dbReference type="EMBL" id="MDN3297428.1"/>
    </source>
</evidence>
<sequence>MKDTLPMRSTRFLRAAPVAIAAFVATGILTGCSQEQGGEAREYTVPSSLCGVPVAADLLSPFLPPGSAVSANEEDPVGGVKRCEITVDDEPAVTASMEWREKNERLSEVALDHERVDLTKYESSGTYLYSATGAVGRVDGCRNPKFTGDMFTVVETHGAEYKDKEAMRKLIVAYTGSVQKGDECHRA</sequence>
<gene>
    <name evidence="2" type="ORF">QWM81_25980</name>
</gene>
<feature type="signal peptide" evidence="1">
    <location>
        <begin position="1"/>
        <end position="21"/>
    </location>
</feature>
<proteinExistence type="predicted"/>
<reference evidence="2" key="1">
    <citation type="submission" date="2023-06" db="EMBL/GenBank/DDBJ databases">
        <title>WGS-Sequencing of Streptomyces ficellus isolate 21 collected from sand in Gara Djebilet Iron Mine in Algeria.</title>
        <authorList>
            <person name="Zegers G.P."/>
            <person name="Gomez A."/>
            <person name="Gueddou A."/>
            <person name="Zahara A.F."/>
            <person name="Worth M."/>
            <person name="Sevigny J.L."/>
            <person name="Tisa L."/>
        </authorList>
    </citation>
    <scope>NUCLEOTIDE SEQUENCE</scope>
    <source>
        <strain evidence="2">AS11</strain>
    </source>
</reference>
<protein>
    <recommendedName>
        <fullName evidence="4">DUF3558 domain-containing protein</fullName>
    </recommendedName>
</protein>
<accession>A0ABT7ZDA7</accession>
<keyword evidence="3" id="KW-1185">Reference proteome</keyword>
<organism evidence="2 3">
    <name type="scientific">Streptomyces ficellus</name>
    <dbReference type="NCBI Taxonomy" id="1977088"/>
    <lineage>
        <taxon>Bacteria</taxon>
        <taxon>Bacillati</taxon>
        <taxon>Actinomycetota</taxon>
        <taxon>Actinomycetes</taxon>
        <taxon>Kitasatosporales</taxon>
        <taxon>Streptomycetaceae</taxon>
        <taxon>Streptomyces</taxon>
    </lineage>
</organism>
<dbReference type="EMBL" id="JAUEPL010000051">
    <property type="protein sequence ID" value="MDN3297428.1"/>
    <property type="molecule type" value="Genomic_DNA"/>
</dbReference>
<evidence type="ECO:0000256" key="1">
    <source>
        <dbReference type="SAM" id="SignalP"/>
    </source>
</evidence>
<dbReference type="PROSITE" id="PS51257">
    <property type="entry name" value="PROKAR_LIPOPROTEIN"/>
    <property type="match status" value="1"/>
</dbReference>
<name>A0ABT7ZDA7_9ACTN</name>